<dbReference type="PROSITE" id="PS00463">
    <property type="entry name" value="ZN2_CY6_FUNGAL_1"/>
    <property type="match status" value="1"/>
</dbReference>
<sequence>MSGQEDASDTLLRRVSEAKTQLAVTRAQRGVVTAACNYCRVKKVKCDAQRPCSTCVKRNLDCHYETTGSETHSQASKRKHDELSRSHDTHAQLFQLLATCPGTTAADIYQRIRAGDRPGDIVAQFTQPHDGRAPTTPVQRAVRQLFLTTLAHGTGSLFDMVRLAMWALDPTLNIQLPDFPDLLLFRNRVAHIHRVEAILLRSSGLTTPLSALSTSPVAQRADSGFVTDSSDCVSRENRAVHQVPASPWLAITDNDEAVTHLVSLFLAWINPSWRFVEQDLFLQGMRSRALESPFCSPLLVNSICAIACLHSEHDIAFVGGDRDRVTRGQHFRNQALRLWSLEQSGTTLTKIQALCILSLDSNYRAMDKQGLGLIPIAIQLNNELPFHSSSAWCVRRGVSEQDYVRARLAAHWCAICTHIIMRLAFMNDMTARPIESDVPKIHKVFQDDVDLWIAYPLSIDAVPHRSTLYLRERCTLAGIFKDIHTLIFADKHKKTNVREFLDGVDRLSSRMNNWFERLPFELQYEWPMCVAIWELHASYLSTGMTLRLVARNRCLQEAEEVEQQPSSPDESDAADAMQRTAHDGLTRALALAYKAAQMLRDFRERYGLKITPAWLLQLQAVAASVLVLDKDLKVHPISTPDEHVAASHSPIANSHTAFDEVFRCLLGTAVEVMIARAIARMIYHTALEQKIILSRSSRAMLQIMAETAWRPSDLSLLNSAFPDFTTVSGDEESDASRGLGELLSKWEKTDV</sequence>
<dbReference type="InterPro" id="IPR053187">
    <property type="entry name" value="Notoamide_regulator"/>
</dbReference>
<dbReference type="CDD" id="cd00067">
    <property type="entry name" value="GAL4"/>
    <property type="match status" value="1"/>
</dbReference>
<evidence type="ECO:0000259" key="3">
    <source>
        <dbReference type="PROSITE" id="PS50048"/>
    </source>
</evidence>
<dbReference type="GO" id="GO:0003677">
    <property type="term" value="F:DNA binding"/>
    <property type="evidence" value="ECO:0007669"/>
    <property type="project" value="InterPro"/>
</dbReference>
<dbReference type="GO" id="GO:0000981">
    <property type="term" value="F:DNA-binding transcription factor activity, RNA polymerase II-specific"/>
    <property type="evidence" value="ECO:0007669"/>
    <property type="project" value="InterPro"/>
</dbReference>
<dbReference type="EMBL" id="BOLY01000002">
    <property type="protein sequence ID" value="GIZ38922.1"/>
    <property type="molecule type" value="Genomic_DNA"/>
</dbReference>
<dbReference type="InterPro" id="IPR036864">
    <property type="entry name" value="Zn2-C6_fun-type_DNA-bd_sf"/>
</dbReference>
<dbReference type="OrthoDB" id="3648506at2759"/>
<accession>A0A9P3C928</accession>
<dbReference type="GO" id="GO:0008270">
    <property type="term" value="F:zinc ion binding"/>
    <property type="evidence" value="ECO:0007669"/>
    <property type="project" value="InterPro"/>
</dbReference>
<keyword evidence="2" id="KW-0539">Nucleus</keyword>
<feature type="domain" description="Zn(2)-C6 fungal-type" evidence="3">
    <location>
        <begin position="35"/>
        <end position="64"/>
    </location>
</feature>
<evidence type="ECO:0000256" key="1">
    <source>
        <dbReference type="ARBA" id="ARBA00022723"/>
    </source>
</evidence>
<dbReference type="PANTHER" id="PTHR47256">
    <property type="entry name" value="ZN(II)2CYS6 TRANSCRIPTION FACTOR (EUROFUNG)-RELATED"/>
    <property type="match status" value="1"/>
</dbReference>
<organism evidence="4 5">
    <name type="scientific">Cercospora kikuchii</name>
    <dbReference type="NCBI Taxonomy" id="84275"/>
    <lineage>
        <taxon>Eukaryota</taxon>
        <taxon>Fungi</taxon>
        <taxon>Dikarya</taxon>
        <taxon>Ascomycota</taxon>
        <taxon>Pezizomycotina</taxon>
        <taxon>Dothideomycetes</taxon>
        <taxon>Dothideomycetidae</taxon>
        <taxon>Mycosphaerellales</taxon>
        <taxon>Mycosphaerellaceae</taxon>
        <taxon>Cercospora</taxon>
    </lineage>
</organism>
<comment type="caution">
    <text evidence="4">The sequence shown here is derived from an EMBL/GenBank/DDBJ whole genome shotgun (WGS) entry which is preliminary data.</text>
</comment>
<keyword evidence="5" id="KW-1185">Reference proteome</keyword>
<reference evidence="4 5" key="1">
    <citation type="submission" date="2021-01" db="EMBL/GenBank/DDBJ databases">
        <title>Cercospora kikuchii MAFF 305040 whole genome shotgun sequence.</title>
        <authorList>
            <person name="Kashiwa T."/>
            <person name="Suzuki T."/>
        </authorList>
    </citation>
    <scope>NUCLEOTIDE SEQUENCE [LARGE SCALE GENOMIC DNA]</scope>
    <source>
        <strain evidence="4 5">MAFF 305040</strain>
    </source>
</reference>
<evidence type="ECO:0000313" key="5">
    <source>
        <dbReference type="Proteomes" id="UP000825890"/>
    </source>
</evidence>
<dbReference type="PANTHER" id="PTHR47256:SF1">
    <property type="entry name" value="ZN(II)2CYS6 TRANSCRIPTION FACTOR (EUROFUNG)"/>
    <property type="match status" value="1"/>
</dbReference>
<keyword evidence="1" id="KW-0479">Metal-binding</keyword>
<dbReference type="GO" id="GO:0006351">
    <property type="term" value="P:DNA-templated transcription"/>
    <property type="evidence" value="ECO:0007669"/>
    <property type="project" value="InterPro"/>
</dbReference>
<dbReference type="CDD" id="cd12148">
    <property type="entry name" value="fungal_TF_MHR"/>
    <property type="match status" value="1"/>
</dbReference>
<dbReference type="Pfam" id="PF04082">
    <property type="entry name" value="Fungal_trans"/>
    <property type="match status" value="1"/>
</dbReference>
<dbReference type="RefSeq" id="XP_044653409.1">
    <property type="nucleotide sequence ID" value="XM_044797474.1"/>
</dbReference>
<name>A0A9P3C928_9PEZI</name>
<dbReference type="SMART" id="SM00066">
    <property type="entry name" value="GAL4"/>
    <property type="match status" value="1"/>
</dbReference>
<evidence type="ECO:0000256" key="2">
    <source>
        <dbReference type="ARBA" id="ARBA00023242"/>
    </source>
</evidence>
<protein>
    <recommendedName>
        <fullName evidence="3">Zn(2)-C6 fungal-type domain-containing protein</fullName>
    </recommendedName>
</protein>
<dbReference type="InterPro" id="IPR007219">
    <property type="entry name" value="XnlR_reg_dom"/>
</dbReference>
<proteinExistence type="predicted"/>
<dbReference type="Proteomes" id="UP000825890">
    <property type="component" value="Unassembled WGS sequence"/>
</dbReference>
<dbReference type="PROSITE" id="PS50048">
    <property type="entry name" value="ZN2_CY6_FUNGAL_2"/>
    <property type="match status" value="1"/>
</dbReference>
<evidence type="ECO:0000313" key="4">
    <source>
        <dbReference type="EMBL" id="GIZ38922.1"/>
    </source>
</evidence>
<dbReference type="Pfam" id="PF00172">
    <property type="entry name" value="Zn_clus"/>
    <property type="match status" value="1"/>
</dbReference>
<dbReference type="Gene3D" id="4.10.240.10">
    <property type="entry name" value="Zn(2)-C6 fungal-type DNA-binding domain"/>
    <property type="match status" value="1"/>
</dbReference>
<gene>
    <name evidence="4" type="ORF">CKM354_000232100</name>
</gene>
<dbReference type="InterPro" id="IPR001138">
    <property type="entry name" value="Zn2Cys6_DnaBD"/>
</dbReference>
<dbReference type="AlphaFoldDB" id="A0A9P3C928"/>
<dbReference type="SUPFAM" id="SSF57701">
    <property type="entry name" value="Zn2/Cys6 DNA-binding domain"/>
    <property type="match status" value="1"/>
</dbReference>
<dbReference type="GeneID" id="68287896"/>